<dbReference type="GO" id="GO:0042910">
    <property type="term" value="F:xenobiotic transmembrane transporter activity"/>
    <property type="evidence" value="ECO:0007669"/>
    <property type="project" value="TreeGrafter"/>
</dbReference>
<feature type="transmembrane region" description="Helical" evidence="1">
    <location>
        <begin position="33"/>
        <end position="61"/>
    </location>
</feature>
<gene>
    <name evidence="2" type="ORF">Q604_UNBC03918G0001</name>
</gene>
<comment type="caution">
    <text evidence="2">The sequence shown here is derived from an EMBL/GenBank/DDBJ whole genome shotgun (WGS) entry which is preliminary data.</text>
</comment>
<dbReference type="Gene3D" id="3.30.70.1320">
    <property type="entry name" value="Multidrug efflux transporter AcrB pore domain like"/>
    <property type="match status" value="1"/>
</dbReference>
<accession>W1YIC2</accession>
<sequence>KTIPAGLELDQVSNQPHIVKESIGDFSQSLFEAIAIVLLVSFASLGLRTGIVVALTIPVVVSTTFIL</sequence>
<dbReference type="PANTHER" id="PTHR32063:SF18">
    <property type="entry name" value="CATION EFFLUX SYSTEM PROTEIN"/>
    <property type="match status" value="1"/>
</dbReference>
<evidence type="ECO:0000256" key="1">
    <source>
        <dbReference type="SAM" id="Phobius"/>
    </source>
</evidence>
<dbReference type="EMBL" id="AZMM01003918">
    <property type="protein sequence ID" value="ETJ42116.1"/>
    <property type="molecule type" value="Genomic_DNA"/>
</dbReference>
<organism evidence="2">
    <name type="scientific">human gut metagenome</name>
    <dbReference type="NCBI Taxonomy" id="408170"/>
    <lineage>
        <taxon>unclassified sequences</taxon>
        <taxon>metagenomes</taxon>
        <taxon>organismal metagenomes</taxon>
    </lineage>
</organism>
<keyword evidence="1" id="KW-0812">Transmembrane</keyword>
<dbReference type="SUPFAM" id="SSF82866">
    <property type="entry name" value="Multidrug efflux transporter AcrB transmembrane domain"/>
    <property type="match status" value="1"/>
</dbReference>
<feature type="non-terminal residue" evidence="2">
    <location>
        <position position="67"/>
    </location>
</feature>
<name>W1YIC2_9ZZZZ</name>
<dbReference type="GO" id="GO:0005886">
    <property type="term" value="C:plasma membrane"/>
    <property type="evidence" value="ECO:0007669"/>
    <property type="project" value="TreeGrafter"/>
</dbReference>
<reference evidence="2" key="1">
    <citation type="submission" date="2013-12" db="EMBL/GenBank/DDBJ databases">
        <title>A Varibaculum cambriense genome reconstructed from a premature infant gut community with otherwise low bacterial novelty that shifts toward anaerobic metabolism during the third week of life.</title>
        <authorList>
            <person name="Brown C.T."/>
            <person name="Sharon I."/>
            <person name="Thomas B.C."/>
            <person name="Castelle C.J."/>
            <person name="Morowitz M.J."/>
            <person name="Banfield J.F."/>
        </authorList>
    </citation>
    <scope>NUCLEOTIDE SEQUENCE</scope>
</reference>
<dbReference type="Gene3D" id="1.20.1640.10">
    <property type="entry name" value="Multidrug efflux transporter AcrB transmembrane domain"/>
    <property type="match status" value="1"/>
</dbReference>
<keyword evidence="1" id="KW-0472">Membrane</keyword>
<dbReference type="PANTHER" id="PTHR32063">
    <property type="match status" value="1"/>
</dbReference>
<evidence type="ECO:0000313" key="2">
    <source>
        <dbReference type="EMBL" id="ETJ42116.1"/>
    </source>
</evidence>
<proteinExistence type="predicted"/>
<feature type="non-terminal residue" evidence="2">
    <location>
        <position position="1"/>
    </location>
</feature>
<keyword evidence="1" id="KW-1133">Transmembrane helix</keyword>
<dbReference type="AlphaFoldDB" id="W1YIC2"/>
<protein>
    <submittedName>
        <fullName evidence="2">Acriflavin resistance protein</fullName>
    </submittedName>
</protein>
<dbReference type="Pfam" id="PF00873">
    <property type="entry name" value="ACR_tran"/>
    <property type="match status" value="1"/>
</dbReference>
<dbReference type="InterPro" id="IPR001036">
    <property type="entry name" value="Acrflvin-R"/>
</dbReference>